<evidence type="ECO:0000256" key="8">
    <source>
        <dbReference type="SAM" id="Phobius"/>
    </source>
</evidence>
<feature type="domain" description="Potassium channel" evidence="9">
    <location>
        <begin position="133"/>
        <end position="206"/>
    </location>
</feature>
<dbReference type="Gene3D" id="1.20.120.350">
    <property type="entry name" value="Voltage-gated potassium channels. Chain C"/>
    <property type="match status" value="1"/>
</dbReference>
<keyword evidence="4 8" id="KW-1133">Transmembrane helix</keyword>
<dbReference type="GO" id="GO:0001508">
    <property type="term" value="P:action potential"/>
    <property type="evidence" value="ECO:0007669"/>
    <property type="project" value="TreeGrafter"/>
</dbReference>
<evidence type="ECO:0000256" key="1">
    <source>
        <dbReference type="ARBA" id="ARBA00004141"/>
    </source>
</evidence>
<keyword evidence="6 8" id="KW-0472">Membrane</keyword>
<dbReference type="PANTHER" id="PTHR11537">
    <property type="entry name" value="VOLTAGE-GATED POTASSIUM CHANNEL"/>
    <property type="match status" value="1"/>
</dbReference>
<feature type="transmembrane region" description="Helical" evidence="8">
    <location>
        <begin position="177"/>
        <end position="206"/>
    </location>
</feature>
<dbReference type="InterPro" id="IPR013099">
    <property type="entry name" value="K_chnl_dom"/>
</dbReference>
<organism evidence="10 11">
    <name type="scientific">Lentibacillus halodurans</name>
    <dbReference type="NCBI Taxonomy" id="237679"/>
    <lineage>
        <taxon>Bacteria</taxon>
        <taxon>Bacillati</taxon>
        <taxon>Bacillota</taxon>
        <taxon>Bacilli</taxon>
        <taxon>Bacillales</taxon>
        <taxon>Bacillaceae</taxon>
        <taxon>Lentibacillus</taxon>
    </lineage>
</organism>
<dbReference type="InterPro" id="IPR028325">
    <property type="entry name" value="VG_K_chnl"/>
</dbReference>
<keyword evidence="2" id="KW-0813">Transport</keyword>
<dbReference type="EMBL" id="FOJW01000003">
    <property type="protein sequence ID" value="SFA89499.1"/>
    <property type="molecule type" value="Genomic_DNA"/>
</dbReference>
<feature type="transmembrane region" description="Helical" evidence="8">
    <location>
        <begin position="51"/>
        <end position="67"/>
    </location>
</feature>
<evidence type="ECO:0000256" key="4">
    <source>
        <dbReference type="ARBA" id="ARBA00022989"/>
    </source>
</evidence>
<sequence>MMRNKQRGGTMEERNFSKLALAYEVMLVCLAILSVLFIWSDNQSIRYLDRFVWAIFFIDVCVRLVAARNKWAYVKKNPFDIIAAIPLDAIFQTARIARLFKLLRLIAISKHYFPKFFQIIRTNNLDRVIVTAVLMIVAGGTVVTFTEPNIDSFADGLWWAIVTTTTVGYGDISPDTIIGRIVAVILMLAGIGIIGMLTSSITTFFIKGEGKEHPSMAFMKEQLNRADELTSSEIRHMIALLKEFQRETEEKDQRE</sequence>
<dbReference type="Gene3D" id="1.10.287.70">
    <property type="match status" value="1"/>
</dbReference>
<evidence type="ECO:0000313" key="10">
    <source>
        <dbReference type="EMBL" id="SFA89499.1"/>
    </source>
</evidence>
<dbReference type="SUPFAM" id="SSF81324">
    <property type="entry name" value="Voltage-gated potassium channels"/>
    <property type="match status" value="1"/>
</dbReference>
<dbReference type="Pfam" id="PF07885">
    <property type="entry name" value="Ion_trans_2"/>
    <property type="match status" value="1"/>
</dbReference>
<evidence type="ECO:0000313" key="11">
    <source>
        <dbReference type="Proteomes" id="UP000198642"/>
    </source>
</evidence>
<gene>
    <name evidence="10" type="ORF">SAMN04488072_103121</name>
</gene>
<evidence type="ECO:0000256" key="6">
    <source>
        <dbReference type="ARBA" id="ARBA00023136"/>
    </source>
</evidence>
<dbReference type="InterPro" id="IPR027359">
    <property type="entry name" value="Volt_channel_dom_sf"/>
</dbReference>
<reference evidence="10 11" key="1">
    <citation type="submission" date="2016-10" db="EMBL/GenBank/DDBJ databases">
        <authorList>
            <person name="de Groot N.N."/>
        </authorList>
    </citation>
    <scope>NUCLEOTIDE SEQUENCE [LARGE SCALE GENOMIC DNA]</scope>
    <source>
        <strain evidence="10 11">CGMCC 1.3702</strain>
    </source>
</reference>
<comment type="subcellular location">
    <subcellularLocation>
        <location evidence="1">Membrane</location>
        <topology evidence="1">Multi-pass membrane protein</topology>
    </subcellularLocation>
</comment>
<evidence type="ECO:0000256" key="3">
    <source>
        <dbReference type="ARBA" id="ARBA00022692"/>
    </source>
</evidence>
<evidence type="ECO:0000259" key="9">
    <source>
        <dbReference type="Pfam" id="PF07885"/>
    </source>
</evidence>
<keyword evidence="3 8" id="KW-0812">Transmembrane</keyword>
<feature type="transmembrane region" description="Helical" evidence="8">
    <location>
        <begin position="128"/>
        <end position="146"/>
    </location>
</feature>
<dbReference type="Proteomes" id="UP000198642">
    <property type="component" value="Unassembled WGS sequence"/>
</dbReference>
<evidence type="ECO:0000256" key="5">
    <source>
        <dbReference type="ARBA" id="ARBA00023065"/>
    </source>
</evidence>
<evidence type="ECO:0000256" key="2">
    <source>
        <dbReference type="ARBA" id="ARBA00022448"/>
    </source>
</evidence>
<dbReference type="PANTHER" id="PTHR11537:SF254">
    <property type="entry name" value="POTASSIUM VOLTAGE-GATED CHANNEL PROTEIN SHAB"/>
    <property type="match status" value="1"/>
</dbReference>
<keyword evidence="11" id="KW-1185">Reference proteome</keyword>
<keyword evidence="5" id="KW-0406">Ion transport</keyword>
<keyword evidence="7 10" id="KW-0407">Ion channel</keyword>
<accession>A0A1I0WL66</accession>
<feature type="transmembrane region" description="Helical" evidence="8">
    <location>
        <begin position="21"/>
        <end position="39"/>
    </location>
</feature>
<dbReference type="STRING" id="237679.SAMN04488072_103121"/>
<name>A0A1I0WL66_9BACI</name>
<evidence type="ECO:0000256" key="7">
    <source>
        <dbReference type="ARBA" id="ARBA00023303"/>
    </source>
</evidence>
<dbReference type="GO" id="GO:0008076">
    <property type="term" value="C:voltage-gated potassium channel complex"/>
    <property type="evidence" value="ECO:0007669"/>
    <property type="project" value="InterPro"/>
</dbReference>
<dbReference type="AlphaFoldDB" id="A0A1I0WL66"/>
<proteinExistence type="predicted"/>
<protein>
    <submittedName>
        <fullName evidence="10">Voltage-gated potassium channel</fullName>
    </submittedName>
</protein>
<dbReference type="GO" id="GO:0005249">
    <property type="term" value="F:voltage-gated potassium channel activity"/>
    <property type="evidence" value="ECO:0007669"/>
    <property type="project" value="InterPro"/>
</dbReference>